<reference evidence="2 3" key="1">
    <citation type="submission" date="2019-05" db="EMBL/GenBank/DDBJ databases">
        <title>Another draft genome of Portunus trituberculatus and its Hox gene families provides insights of decapod evolution.</title>
        <authorList>
            <person name="Jeong J.-H."/>
            <person name="Song I."/>
            <person name="Kim S."/>
            <person name="Choi T."/>
            <person name="Kim D."/>
            <person name="Ryu S."/>
            <person name="Kim W."/>
        </authorList>
    </citation>
    <scope>NUCLEOTIDE SEQUENCE [LARGE SCALE GENOMIC DNA]</scope>
    <source>
        <tissue evidence="2">Muscle</tissue>
    </source>
</reference>
<dbReference type="EMBL" id="VSRR010005238">
    <property type="protein sequence ID" value="MPC41927.1"/>
    <property type="molecule type" value="Genomic_DNA"/>
</dbReference>
<name>A0A5B7F8Q3_PORTR</name>
<organism evidence="2 3">
    <name type="scientific">Portunus trituberculatus</name>
    <name type="common">Swimming crab</name>
    <name type="synonym">Neptunus trituberculatus</name>
    <dbReference type="NCBI Taxonomy" id="210409"/>
    <lineage>
        <taxon>Eukaryota</taxon>
        <taxon>Metazoa</taxon>
        <taxon>Ecdysozoa</taxon>
        <taxon>Arthropoda</taxon>
        <taxon>Crustacea</taxon>
        <taxon>Multicrustacea</taxon>
        <taxon>Malacostraca</taxon>
        <taxon>Eumalacostraca</taxon>
        <taxon>Eucarida</taxon>
        <taxon>Decapoda</taxon>
        <taxon>Pleocyemata</taxon>
        <taxon>Brachyura</taxon>
        <taxon>Eubrachyura</taxon>
        <taxon>Portunoidea</taxon>
        <taxon>Portunidae</taxon>
        <taxon>Portuninae</taxon>
        <taxon>Portunus</taxon>
    </lineage>
</organism>
<gene>
    <name evidence="2" type="ORF">E2C01_035538</name>
</gene>
<dbReference type="Proteomes" id="UP000324222">
    <property type="component" value="Unassembled WGS sequence"/>
</dbReference>
<dbReference type="AlphaFoldDB" id="A0A5B7F8Q3"/>
<proteinExistence type="predicted"/>
<evidence type="ECO:0000256" key="1">
    <source>
        <dbReference type="SAM" id="MobiDB-lite"/>
    </source>
</evidence>
<evidence type="ECO:0000313" key="2">
    <source>
        <dbReference type="EMBL" id="MPC41927.1"/>
    </source>
</evidence>
<accession>A0A5B7F8Q3</accession>
<feature type="region of interest" description="Disordered" evidence="1">
    <location>
        <begin position="25"/>
        <end position="72"/>
    </location>
</feature>
<sequence>MNYPTENINCLVHLAQVGGQVSITGEKPTLGHGGDVARSYQARTRQSDHLAPPPPLGDDPTPPRRRRGRVTFSGSHVTPACPAWPVCPAFPPFSLSLVVPVSFIHFPRKLYLFYRSLSTSTISFLRQLPAPTHDTRC</sequence>
<evidence type="ECO:0000313" key="3">
    <source>
        <dbReference type="Proteomes" id="UP000324222"/>
    </source>
</evidence>
<protein>
    <submittedName>
        <fullName evidence="2">Uncharacterized protein</fullName>
    </submittedName>
</protein>
<keyword evidence="3" id="KW-1185">Reference proteome</keyword>
<comment type="caution">
    <text evidence="2">The sequence shown here is derived from an EMBL/GenBank/DDBJ whole genome shotgun (WGS) entry which is preliminary data.</text>
</comment>